<dbReference type="Proteomes" id="UP001151752">
    <property type="component" value="Chromosome 16"/>
</dbReference>
<name>A0A9Q1APG1_9ROSI</name>
<sequence>MSDSDLLLLEMKRNLLIHLLQHFSLPIQNLHTSISADGLGNRTKAATATIDGALGDSYPPSHGLLDSAYHSLKASIISFLVTNRSLYITRKHLPVLQLFQKHADSSDPSVVV</sequence>
<accession>A0A9Q1APG1</accession>
<proteinExistence type="predicted"/>
<protein>
    <submittedName>
        <fullName evidence="1">Uncharacterized protein</fullName>
    </submittedName>
</protein>
<reference evidence="1" key="1">
    <citation type="submission" date="2022-11" db="EMBL/GenBank/DDBJ databases">
        <authorList>
            <person name="Hyden B.L."/>
            <person name="Feng K."/>
            <person name="Yates T."/>
            <person name="Jawdy S."/>
            <person name="Smart L.B."/>
            <person name="Muchero W."/>
        </authorList>
    </citation>
    <scope>NUCLEOTIDE SEQUENCE</scope>
    <source>
        <tissue evidence="1">Shoot tip</tissue>
    </source>
</reference>
<organism evidence="1 2">
    <name type="scientific">Salix koriyanagi</name>
    <dbReference type="NCBI Taxonomy" id="2511006"/>
    <lineage>
        <taxon>Eukaryota</taxon>
        <taxon>Viridiplantae</taxon>
        <taxon>Streptophyta</taxon>
        <taxon>Embryophyta</taxon>
        <taxon>Tracheophyta</taxon>
        <taxon>Spermatophyta</taxon>
        <taxon>Magnoliopsida</taxon>
        <taxon>eudicotyledons</taxon>
        <taxon>Gunneridae</taxon>
        <taxon>Pentapetalae</taxon>
        <taxon>rosids</taxon>
        <taxon>fabids</taxon>
        <taxon>Malpighiales</taxon>
        <taxon>Salicaceae</taxon>
        <taxon>Saliceae</taxon>
        <taxon>Salix</taxon>
    </lineage>
</organism>
<evidence type="ECO:0000313" key="2">
    <source>
        <dbReference type="Proteomes" id="UP001151752"/>
    </source>
</evidence>
<evidence type="ECO:0000313" key="1">
    <source>
        <dbReference type="EMBL" id="KAJ6778813.1"/>
    </source>
</evidence>
<dbReference type="Gene3D" id="3.20.20.80">
    <property type="entry name" value="Glycosidases"/>
    <property type="match status" value="1"/>
</dbReference>
<dbReference type="AlphaFoldDB" id="A0A9Q1APG1"/>
<reference evidence="1" key="2">
    <citation type="journal article" date="2023" name="Int. J. Mol. Sci.">
        <title>De Novo Assembly and Annotation of 11 Diverse Shrub Willow (Salix) Genomes Reveals Novel Gene Organization in Sex-Linked Regions.</title>
        <authorList>
            <person name="Hyden B."/>
            <person name="Feng K."/>
            <person name="Yates T.B."/>
            <person name="Jawdy S."/>
            <person name="Cereghino C."/>
            <person name="Smart L.B."/>
            <person name="Muchero W."/>
        </authorList>
    </citation>
    <scope>NUCLEOTIDE SEQUENCE</scope>
    <source>
        <tissue evidence="1">Shoot tip</tissue>
    </source>
</reference>
<comment type="caution">
    <text evidence="1">The sequence shown here is derived from an EMBL/GenBank/DDBJ whole genome shotgun (WGS) entry which is preliminary data.</text>
</comment>
<gene>
    <name evidence="1" type="ORF">OIU74_002569</name>
</gene>
<dbReference type="EMBL" id="JAPFFM010000001">
    <property type="protein sequence ID" value="KAJ6778813.1"/>
    <property type="molecule type" value="Genomic_DNA"/>
</dbReference>
<keyword evidence="2" id="KW-1185">Reference proteome</keyword>